<dbReference type="Proteomes" id="UP001143910">
    <property type="component" value="Unassembled WGS sequence"/>
</dbReference>
<evidence type="ECO:0000313" key="2">
    <source>
        <dbReference type="Proteomes" id="UP001143910"/>
    </source>
</evidence>
<dbReference type="EMBL" id="JANJQO010000009">
    <property type="protein sequence ID" value="KAJ2984036.1"/>
    <property type="molecule type" value="Genomic_DNA"/>
</dbReference>
<protein>
    <submittedName>
        <fullName evidence="1">Uncharacterized protein</fullName>
    </submittedName>
</protein>
<name>A0ACC1NZQ1_9HYPO</name>
<gene>
    <name evidence="1" type="ORF">NQ176_g255</name>
</gene>
<accession>A0ACC1NZQ1</accession>
<proteinExistence type="predicted"/>
<comment type="caution">
    <text evidence="1">The sequence shown here is derived from an EMBL/GenBank/DDBJ whole genome shotgun (WGS) entry which is preliminary data.</text>
</comment>
<evidence type="ECO:0000313" key="1">
    <source>
        <dbReference type="EMBL" id="KAJ2984036.1"/>
    </source>
</evidence>
<organism evidence="1 2">
    <name type="scientific">Zarea fungicola</name>
    <dbReference type="NCBI Taxonomy" id="93591"/>
    <lineage>
        <taxon>Eukaryota</taxon>
        <taxon>Fungi</taxon>
        <taxon>Dikarya</taxon>
        <taxon>Ascomycota</taxon>
        <taxon>Pezizomycotina</taxon>
        <taxon>Sordariomycetes</taxon>
        <taxon>Hypocreomycetidae</taxon>
        <taxon>Hypocreales</taxon>
        <taxon>Cordycipitaceae</taxon>
        <taxon>Zarea</taxon>
    </lineage>
</organism>
<keyword evidence="2" id="KW-1185">Reference proteome</keyword>
<sequence>MDVLPESVWKPDAFKDFTVQWKRNDNGSILMTVDRHHEQHTVQDKIQIVLKKESDDCLFIICSVEATQCCAQAPQGDLRDVTFTSGSYVNKGQRLLSTDLRCNERGSEVSVANFSQPRPVYVQTSVEVEKCYRSITVKFVRGLAKLVVGEGSILSAMATRTVGEAPTTTVMSLWEKCQEERCTAADVVSRTRKMAYHQLNEVLYAKWLALFMSDSLLYFEADGSLPIRTGDLKGERRRAIARFFQLLSLFEDDGLLIVSAMAYQRYKFTPLARVQEPLWPSLLKRLEIGLRQRISYFHNLIKDCNTKGKLRSFSSPVAFCRWFKDHAQHQTCACMRFNARTWRVGESPGFWGGISMQDLLRHLPKIPPENPERDSIASAIESAEALKTLDRAVKNFSGNPSGNPSKKRKKQYDPIREAAGTQIQDSDDDSQTTAFSPYNANDHQSEDEVQSSNSASERQTPMSSLNTRALPPASIQYEQFLADQDTPSTTYQETFLASLDMDSVSNWGEVGHQTEQHSLGYHEWWNCPIDEMTDEQFAELLRTPVREEIFI</sequence>
<reference evidence="1" key="1">
    <citation type="submission" date="2022-08" db="EMBL/GenBank/DDBJ databases">
        <title>Genome Sequence of Lecanicillium fungicola.</title>
        <authorList>
            <person name="Buettner E."/>
        </authorList>
    </citation>
    <scope>NUCLEOTIDE SEQUENCE</scope>
    <source>
        <strain evidence="1">Babe33</strain>
    </source>
</reference>